<proteinExistence type="predicted"/>
<dbReference type="EMBL" id="KZ293644">
    <property type="protein sequence ID" value="PBL03705.1"/>
    <property type="molecule type" value="Genomic_DNA"/>
</dbReference>
<gene>
    <name evidence="1" type="ORF">ARMGADRAFT_28902</name>
</gene>
<dbReference type="AlphaFoldDB" id="A0A2H3EC62"/>
<organism evidence="1 2">
    <name type="scientific">Armillaria gallica</name>
    <name type="common">Bulbous honey fungus</name>
    <name type="synonym">Armillaria bulbosa</name>
    <dbReference type="NCBI Taxonomy" id="47427"/>
    <lineage>
        <taxon>Eukaryota</taxon>
        <taxon>Fungi</taxon>
        <taxon>Dikarya</taxon>
        <taxon>Basidiomycota</taxon>
        <taxon>Agaricomycotina</taxon>
        <taxon>Agaricomycetes</taxon>
        <taxon>Agaricomycetidae</taxon>
        <taxon>Agaricales</taxon>
        <taxon>Marasmiineae</taxon>
        <taxon>Physalacriaceae</taxon>
        <taxon>Armillaria</taxon>
    </lineage>
</organism>
<keyword evidence="2" id="KW-1185">Reference proteome</keyword>
<sequence>MAFSERGIEGLVQDSRMWREQRLGAGAGLVTTSSMVWWACRIYLAEAWALSFQQLRLFFAADETQSCNAFRSLPNIRAHRHPIPPSWPHAPLHKAGPFYRLWRQKSKSPAFHSISLFLSSKSFGLRGLSHVRPTVHLGVPFLDSPSLKWPLSVSCVAHTSMDSA</sequence>
<protein>
    <submittedName>
        <fullName evidence="1">Uncharacterized protein</fullName>
    </submittedName>
</protein>
<reference evidence="2" key="1">
    <citation type="journal article" date="2017" name="Nat. Ecol. Evol.">
        <title>Genome expansion and lineage-specific genetic innovations in the forest pathogenic fungi Armillaria.</title>
        <authorList>
            <person name="Sipos G."/>
            <person name="Prasanna A.N."/>
            <person name="Walter M.C."/>
            <person name="O'Connor E."/>
            <person name="Balint B."/>
            <person name="Krizsan K."/>
            <person name="Kiss B."/>
            <person name="Hess J."/>
            <person name="Varga T."/>
            <person name="Slot J."/>
            <person name="Riley R."/>
            <person name="Boka B."/>
            <person name="Rigling D."/>
            <person name="Barry K."/>
            <person name="Lee J."/>
            <person name="Mihaltcheva S."/>
            <person name="LaButti K."/>
            <person name="Lipzen A."/>
            <person name="Waldron R."/>
            <person name="Moloney N.M."/>
            <person name="Sperisen C."/>
            <person name="Kredics L."/>
            <person name="Vagvoelgyi C."/>
            <person name="Patrignani A."/>
            <person name="Fitzpatrick D."/>
            <person name="Nagy I."/>
            <person name="Doyle S."/>
            <person name="Anderson J.B."/>
            <person name="Grigoriev I.V."/>
            <person name="Gueldener U."/>
            <person name="Muensterkoetter M."/>
            <person name="Nagy L.G."/>
        </authorList>
    </citation>
    <scope>NUCLEOTIDE SEQUENCE [LARGE SCALE GENOMIC DNA]</scope>
    <source>
        <strain evidence="2">Ar21-2</strain>
    </source>
</reference>
<name>A0A2H3EC62_ARMGA</name>
<evidence type="ECO:0000313" key="1">
    <source>
        <dbReference type="EMBL" id="PBL03705.1"/>
    </source>
</evidence>
<dbReference type="Proteomes" id="UP000217790">
    <property type="component" value="Unassembled WGS sequence"/>
</dbReference>
<evidence type="ECO:0000313" key="2">
    <source>
        <dbReference type="Proteomes" id="UP000217790"/>
    </source>
</evidence>
<dbReference type="InParanoid" id="A0A2H3EC62"/>
<accession>A0A2H3EC62</accession>